<comment type="subcellular location">
    <subcellularLocation>
        <location evidence="1 8">Cell membrane</location>
        <topology evidence="1 8">Multi-pass membrane protein</topology>
    </subcellularLocation>
</comment>
<dbReference type="EMBL" id="WHSB02000001">
    <property type="protein sequence ID" value="MCQ4628954.1"/>
    <property type="molecule type" value="Genomic_DNA"/>
</dbReference>
<name>A0ABT1R1A4_9HYPH</name>
<dbReference type="Proteomes" id="UP000996601">
    <property type="component" value="Unassembled WGS sequence"/>
</dbReference>
<comment type="similarity">
    <text evidence="2">Belongs to the binding-protein-dependent transport system permease family. CysTW subfamily.</text>
</comment>
<comment type="caution">
    <text evidence="10">The sequence shown here is derived from an EMBL/GenBank/DDBJ whole genome shotgun (WGS) entry which is preliminary data.</text>
</comment>
<evidence type="ECO:0000313" key="11">
    <source>
        <dbReference type="Proteomes" id="UP000996601"/>
    </source>
</evidence>
<dbReference type="PANTHER" id="PTHR43848">
    <property type="entry name" value="PUTRESCINE TRANSPORT SYSTEM PERMEASE PROTEIN POTI"/>
    <property type="match status" value="1"/>
</dbReference>
<feature type="transmembrane region" description="Helical" evidence="8">
    <location>
        <begin position="120"/>
        <end position="142"/>
    </location>
</feature>
<dbReference type="Pfam" id="PF00528">
    <property type="entry name" value="BPD_transp_1"/>
    <property type="match status" value="1"/>
</dbReference>
<feature type="transmembrane region" description="Helical" evidence="8">
    <location>
        <begin position="200"/>
        <end position="220"/>
    </location>
</feature>
<dbReference type="PROSITE" id="PS50928">
    <property type="entry name" value="ABC_TM1"/>
    <property type="match status" value="1"/>
</dbReference>
<dbReference type="InterPro" id="IPR035906">
    <property type="entry name" value="MetI-like_sf"/>
</dbReference>
<gene>
    <name evidence="10" type="ORF">GB927_002825</name>
</gene>
<organism evidence="10 11">
    <name type="scientific">Shinella lacus</name>
    <dbReference type="NCBI Taxonomy" id="2654216"/>
    <lineage>
        <taxon>Bacteria</taxon>
        <taxon>Pseudomonadati</taxon>
        <taxon>Pseudomonadota</taxon>
        <taxon>Alphaproteobacteria</taxon>
        <taxon>Hyphomicrobiales</taxon>
        <taxon>Rhizobiaceae</taxon>
        <taxon>Shinella</taxon>
    </lineage>
</organism>
<sequence>MTLEGAAKPPRSNTAFASILAALPRIIFAVYMALFFLYLFLPLVVMGLATFNASKFPTVTPWLGTTLDWFAALWADQAMWKALRLSIFIGLGVIAISLPIGTAAALFLNSLQDRSRSFFYALMVSPLLTPGVAIGIATLVLWRQAGVGGGTLLIVLAQASFITAYVMLMVAARLQRFDRTLEDAAIGLGASRLMVFRRILLPYLKPSLLAATFIAFLQSFENYNTTLFVRGTETPLTVYIATKVRTGLTPAVNALGLVLIALTVIAAVAFELSRRSSQRTAKP</sequence>
<evidence type="ECO:0000256" key="1">
    <source>
        <dbReference type="ARBA" id="ARBA00004651"/>
    </source>
</evidence>
<dbReference type="CDD" id="cd06261">
    <property type="entry name" value="TM_PBP2"/>
    <property type="match status" value="1"/>
</dbReference>
<keyword evidence="5 8" id="KW-0812">Transmembrane</keyword>
<reference evidence="10" key="1">
    <citation type="submission" date="2021-07" db="EMBL/GenBank/DDBJ databases">
        <title>Shinella sp. nov., a novel member of the genus Shinella from water.</title>
        <authorList>
            <person name="Deng Y."/>
        </authorList>
    </citation>
    <scope>NUCLEOTIDE SEQUENCE</scope>
    <source>
        <strain evidence="10">CPCC 100929</strain>
    </source>
</reference>
<accession>A0ABT1R1A4</accession>
<evidence type="ECO:0000256" key="3">
    <source>
        <dbReference type="ARBA" id="ARBA00022448"/>
    </source>
</evidence>
<feature type="transmembrane region" description="Helical" evidence="8">
    <location>
        <begin position="26"/>
        <end position="49"/>
    </location>
</feature>
<feature type="domain" description="ABC transmembrane type-1" evidence="9">
    <location>
        <begin position="83"/>
        <end position="270"/>
    </location>
</feature>
<evidence type="ECO:0000259" key="9">
    <source>
        <dbReference type="PROSITE" id="PS50928"/>
    </source>
</evidence>
<feature type="transmembrane region" description="Helical" evidence="8">
    <location>
        <begin position="251"/>
        <end position="272"/>
    </location>
</feature>
<keyword evidence="7 8" id="KW-0472">Membrane</keyword>
<evidence type="ECO:0000256" key="5">
    <source>
        <dbReference type="ARBA" id="ARBA00022692"/>
    </source>
</evidence>
<evidence type="ECO:0000256" key="6">
    <source>
        <dbReference type="ARBA" id="ARBA00022989"/>
    </source>
</evidence>
<feature type="transmembrane region" description="Helical" evidence="8">
    <location>
        <begin position="148"/>
        <end position="171"/>
    </location>
</feature>
<dbReference type="InterPro" id="IPR051789">
    <property type="entry name" value="Bact_Polyamine_Transport"/>
</dbReference>
<dbReference type="Gene3D" id="1.10.3720.10">
    <property type="entry name" value="MetI-like"/>
    <property type="match status" value="1"/>
</dbReference>
<evidence type="ECO:0000313" key="10">
    <source>
        <dbReference type="EMBL" id="MCQ4628954.1"/>
    </source>
</evidence>
<keyword evidence="6 8" id="KW-1133">Transmembrane helix</keyword>
<keyword evidence="4" id="KW-1003">Cell membrane</keyword>
<dbReference type="InterPro" id="IPR000515">
    <property type="entry name" value="MetI-like"/>
</dbReference>
<dbReference type="SUPFAM" id="SSF161098">
    <property type="entry name" value="MetI-like"/>
    <property type="match status" value="1"/>
</dbReference>
<evidence type="ECO:0000256" key="4">
    <source>
        <dbReference type="ARBA" id="ARBA00022475"/>
    </source>
</evidence>
<evidence type="ECO:0000256" key="2">
    <source>
        <dbReference type="ARBA" id="ARBA00007069"/>
    </source>
</evidence>
<proteinExistence type="inferred from homology"/>
<evidence type="ECO:0000256" key="7">
    <source>
        <dbReference type="ARBA" id="ARBA00023136"/>
    </source>
</evidence>
<dbReference type="PANTHER" id="PTHR43848:SF2">
    <property type="entry name" value="PUTRESCINE TRANSPORT SYSTEM PERMEASE PROTEIN POTI"/>
    <property type="match status" value="1"/>
</dbReference>
<evidence type="ECO:0000256" key="8">
    <source>
        <dbReference type="RuleBase" id="RU363032"/>
    </source>
</evidence>
<keyword evidence="3 8" id="KW-0813">Transport</keyword>
<keyword evidence="11" id="KW-1185">Reference proteome</keyword>
<protein>
    <submittedName>
        <fullName evidence="10">ABC transporter permease</fullName>
    </submittedName>
</protein>
<feature type="transmembrane region" description="Helical" evidence="8">
    <location>
        <begin position="87"/>
        <end position="108"/>
    </location>
</feature>